<dbReference type="GeneID" id="36342812"/>
<keyword evidence="2" id="KW-1185">Reference proteome</keyword>
<evidence type="ECO:0000313" key="2">
    <source>
        <dbReference type="Proteomes" id="UP000019149"/>
    </source>
</evidence>
<comment type="caution">
    <text evidence="1">The sequence shown here is derived from an EMBL/GenBank/DDBJ whole genome shotgun (WGS) entry which is preliminary data.</text>
</comment>
<dbReference type="EMBL" id="APAU02000069">
    <property type="protein sequence ID" value="EUB58077.1"/>
    <property type="molecule type" value="Genomic_DNA"/>
</dbReference>
<reference evidence="1 2" key="1">
    <citation type="journal article" date="2013" name="Nat. Genet.">
        <title>The genome of the hydatid tapeworm Echinococcus granulosus.</title>
        <authorList>
            <person name="Zheng H."/>
            <person name="Zhang W."/>
            <person name="Zhang L."/>
            <person name="Zhang Z."/>
            <person name="Li J."/>
            <person name="Lu G."/>
            <person name="Zhu Y."/>
            <person name="Wang Y."/>
            <person name="Huang Y."/>
            <person name="Liu J."/>
            <person name="Kang H."/>
            <person name="Chen J."/>
            <person name="Wang L."/>
            <person name="Chen A."/>
            <person name="Yu S."/>
            <person name="Gao Z."/>
            <person name="Jin L."/>
            <person name="Gu W."/>
            <person name="Wang Z."/>
            <person name="Zhao L."/>
            <person name="Shi B."/>
            <person name="Wen H."/>
            <person name="Lin R."/>
            <person name="Jones M.K."/>
            <person name="Brejova B."/>
            <person name="Vinar T."/>
            <person name="Zhao G."/>
            <person name="McManus D.P."/>
            <person name="Chen Z."/>
            <person name="Zhou Y."/>
            <person name="Wang S."/>
        </authorList>
    </citation>
    <scope>NUCLEOTIDE SEQUENCE [LARGE SCALE GENOMIC DNA]</scope>
</reference>
<gene>
    <name evidence="1" type="ORF">EGR_07097</name>
</gene>
<organism evidence="1 2">
    <name type="scientific">Echinococcus granulosus</name>
    <name type="common">Hydatid tapeworm</name>
    <dbReference type="NCBI Taxonomy" id="6210"/>
    <lineage>
        <taxon>Eukaryota</taxon>
        <taxon>Metazoa</taxon>
        <taxon>Spiralia</taxon>
        <taxon>Lophotrochozoa</taxon>
        <taxon>Platyhelminthes</taxon>
        <taxon>Cestoda</taxon>
        <taxon>Eucestoda</taxon>
        <taxon>Cyclophyllidea</taxon>
        <taxon>Taeniidae</taxon>
        <taxon>Echinococcus</taxon>
        <taxon>Echinococcus granulosus group</taxon>
    </lineage>
</organism>
<accession>W6UIW4</accession>
<evidence type="ECO:0000313" key="1">
    <source>
        <dbReference type="EMBL" id="EUB58077.1"/>
    </source>
</evidence>
<sequence>MKVVLLHRLEVDECVAYLHYQNKKKFQAKGLPELELTPPLTMCLTDIEVEGYGNGELDLPDLWDTFTTDAFSQNVLAVIESSQRKGEECTIVSRLLRQKLSNYFHPSFNVSNLSL</sequence>
<dbReference type="RefSeq" id="XP_024349273.1">
    <property type="nucleotide sequence ID" value="XM_024496346.1"/>
</dbReference>
<dbReference type="CTD" id="36342812"/>
<dbReference type="KEGG" id="egl:EGR_07097"/>
<proteinExistence type="predicted"/>
<protein>
    <submittedName>
        <fullName evidence="1">Uncharacterized protein</fullName>
    </submittedName>
</protein>
<dbReference type="Proteomes" id="UP000019149">
    <property type="component" value="Unassembled WGS sequence"/>
</dbReference>
<dbReference type="AlphaFoldDB" id="W6UIW4"/>
<name>W6UIW4_ECHGR</name>